<evidence type="ECO:0000256" key="1">
    <source>
        <dbReference type="ARBA" id="ARBA00038308"/>
    </source>
</evidence>
<comment type="similarity">
    <text evidence="1">Belongs to the UPF0149 family.</text>
</comment>
<dbReference type="STRING" id="1120977.GCA_000619845_00038"/>
<dbReference type="Gene3D" id="1.20.120.740">
    <property type="entry name" value="YgfB uncharacterised protein family UPF0149, PF03695"/>
    <property type="match status" value="1"/>
</dbReference>
<organism evidence="2 3">
    <name type="scientific">Alkanindiges illinoisensis</name>
    <dbReference type="NCBI Taxonomy" id="197183"/>
    <lineage>
        <taxon>Bacteria</taxon>
        <taxon>Pseudomonadati</taxon>
        <taxon>Pseudomonadota</taxon>
        <taxon>Gammaproteobacteria</taxon>
        <taxon>Moraxellales</taxon>
        <taxon>Moraxellaceae</taxon>
        <taxon>Alkanindiges</taxon>
    </lineage>
</organism>
<proteinExistence type="inferred from homology"/>
<dbReference type="Pfam" id="PF03695">
    <property type="entry name" value="UPF0149"/>
    <property type="match status" value="1"/>
</dbReference>
<evidence type="ECO:0000313" key="3">
    <source>
        <dbReference type="Proteomes" id="UP000297834"/>
    </source>
</evidence>
<reference evidence="2 3" key="1">
    <citation type="submission" date="2019-03" db="EMBL/GenBank/DDBJ databases">
        <title>Alkanindiges illinoisensis: a potential pathogenic isolated from ascites of a gastric cancer patient with abdominal metastasis.</title>
        <authorList>
            <person name="Hu X."/>
            <person name="Yang B."/>
            <person name="Yan X."/>
            <person name="Lin L."/>
            <person name="Zhao H."/>
            <person name="Zhou F."/>
            <person name="Su B."/>
            <person name="Chen J."/>
            <person name="Rui Y."/>
            <person name="Wang Q."/>
            <person name="Zheng L."/>
        </authorList>
    </citation>
    <scope>NUCLEOTIDE SEQUENCE [LARGE SCALE GENOMIC DNA]</scope>
    <source>
        <strain evidence="2 3">NFYY 23406</strain>
    </source>
</reference>
<dbReference type="SUPFAM" id="SSF101327">
    <property type="entry name" value="YgfB-like"/>
    <property type="match status" value="1"/>
</dbReference>
<comment type="caution">
    <text evidence="2">The sequence shown here is derived from an EMBL/GenBank/DDBJ whole genome shotgun (WGS) entry which is preliminary data.</text>
</comment>
<dbReference type="RefSeq" id="WP_134243649.1">
    <property type="nucleotide sequence ID" value="NZ_SNTY01000013.1"/>
</dbReference>
<protein>
    <submittedName>
        <fullName evidence="2">UPF0149 family protein</fullName>
    </submittedName>
</protein>
<dbReference type="PANTHER" id="PTHR37528">
    <property type="entry name" value="UPF0149 PROTEIN YGFB"/>
    <property type="match status" value="1"/>
</dbReference>
<dbReference type="Proteomes" id="UP000297834">
    <property type="component" value="Unassembled WGS sequence"/>
</dbReference>
<gene>
    <name evidence="2" type="ORF">E2B99_03795</name>
</gene>
<dbReference type="InterPro" id="IPR011978">
    <property type="entry name" value="YgfB-like"/>
</dbReference>
<keyword evidence="3" id="KW-1185">Reference proteome</keyword>
<dbReference type="AlphaFoldDB" id="A0A4Y7XEZ3"/>
<dbReference type="PANTHER" id="PTHR37528:SF1">
    <property type="entry name" value="UPF0149 PROTEIN YGFB"/>
    <property type="match status" value="1"/>
</dbReference>
<accession>A0A4Y7XEZ3</accession>
<dbReference type="OrthoDB" id="9783391at2"/>
<name>A0A4Y7XEZ3_9GAMM</name>
<dbReference type="InterPro" id="IPR036255">
    <property type="entry name" value="YgfB-like_sf"/>
</dbReference>
<sequence length="212" mass="23326">MQDDISGWNEWEAAFKDIPELASPSELHGLVMGIVAVAQAPTGDEWQYMLQQLDFEPLDANALQLLVDEAEDAAAALADDSLDYMPMLPDDQHTLEERVQCLADWCNGVVLGFGLASGHLRNDESELLQDLQDVAAVEFEASDDDEEGEASYADLVEFVRLIPVSLATGRQKQPLAETAIFKNNLKNQASSARTVQDDNISIVEMFTPDRPS</sequence>
<evidence type="ECO:0000313" key="2">
    <source>
        <dbReference type="EMBL" id="TEU30027.1"/>
    </source>
</evidence>
<dbReference type="EMBL" id="SNTY01000013">
    <property type="protein sequence ID" value="TEU30027.1"/>
    <property type="molecule type" value="Genomic_DNA"/>
</dbReference>
<dbReference type="GO" id="GO:0005829">
    <property type="term" value="C:cytosol"/>
    <property type="evidence" value="ECO:0007669"/>
    <property type="project" value="TreeGrafter"/>
</dbReference>